<evidence type="ECO:0000313" key="11">
    <source>
        <dbReference type="Proteomes" id="UP000663881"/>
    </source>
</evidence>
<comment type="caution">
    <text evidence="10">The sequence shown here is derived from an EMBL/GenBank/DDBJ whole genome shotgun (WGS) entry which is preliminary data.</text>
</comment>
<dbReference type="GO" id="GO:0070847">
    <property type="term" value="C:core mediator complex"/>
    <property type="evidence" value="ECO:0007669"/>
    <property type="project" value="TreeGrafter"/>
</dbReference>
<dbReference type="Proteomes" id="UP000663891">
    <property type="component" value="Unassembled WGS sequence"/>
</dbReference>
<evidence type="ECO:0000256" key="4">
    <source>
        <dbReference type="ARBA" id="ARBA00023015"/>
    </source>
</evidence>
<dbReference type="EMBL" id="CAJNON010000273">
    <property type="protein sequence ID" value="CAF1160451.1"/>
    <property type="molecule type" value="Genomic_DNA"/>
</dbReference>
<dbReference type="EMBL" id="CAJOAY010005450">
    <property type="protein sequence ID" value="CAF4108063.1"/>
    <property type="molecule type" value="Genomic_DNA"/>
</dbReference>
<dbReference type="PANTHER" id="PTHR13208">
    <property type="entry name" value="MEDIATOR OF RNA POLYMERASE II TRANSCRIPTION SUBUNIT 4"/>
    <property type="match status" value="1"/>
</dbReference>
<evidence type="ECO:0000256" key="7">
    <source>
        <dbReference type="ARBA" id="ARBA00031257"/>
    </source>
</evidence>
<gene>
    <name evidence="8" type="primary">MED4</name>
    <name evidence="10" type="ORF">OKA104_LOCUS36051</name>
    <name evidence="9" type="ORF">VCS650_LOCUS23325</name>
</gene>
<dbReference type="OrthoDB" id="1929813at2759"/>
<keyword evidence="4 8" id="KW-0805">Transcription regulation</keyword>
<proteinExistence type="inferred from homology"/>
<evidence type="ECO:0000256" key="6">
    <source>
        <dbReference type="ARBA" id="ARBA00023242"/>
    </source>
</evidence>
<keyword evidence="6 8" id="KW-0539">Nucleus</keyword>
<organism evidence="10 11">
    <name type="scientific">Adineta steineri</name>
    <dbReference type="NCBI Taxonomy" id="433720"/>
    <lineage>
        <taxon>Eukaryota</taxon>
        <taxon>Metazoa</taxon>
        <taxon>Spiralia</taxon>
        <taxon>Gnathifera</taxon>
        <taxon>Rotifera</taxon>
        <taxon>Eurotatoria</taxon>
        <taxon>Bdelloidea</taxon>
        <taxon>Adinetida</taxon>
        <taxon>Adinetidae</taxon>
        <taxon>Adineta</taxon>
    </lineage>
</organism>
<dbReference type="GO" id="GO:0006357">
    <property type="term" value="P:regulation of transcription by RNA polymerase II"/>
    <property type="evidence" value="ECO:0007669"/>
    <property type="project" value="InterPro"/>
</dbReference>
<comment type="subunit">
    <text evidence="8">Component of the Mediator complex.</text>
</comment>
<dbReference type="AlphaFoldDB" id="A0A819VEC4"/>
<comment type="similarity">
    <text evidence="2 8">Belongs to the Mediator complex subunit 4 family.</text>
</comment>
<keyword evidence="8" id="KW-0010">Activator</keyword>
<keyword evidence="5 8" id="KW-0804">Transcription</keyword>
<accession>A0A819VEC4</accession>
<comment type="subcellular location">
    <subcellularLocation>
        <location evidence="1 8">Nucleus</location>
    </subcellularLocation>
</comment>
<evidence type="ECO:0000313" key="10">
    <source>
        <dbReference type="EMBL" id="CAF4108063.1"/>
    </source>
</evidence>
<evidence type="ECO:0000256" key="8">
    <source>
        <dbReference type="RuleBase" id="RU364141"/>
    </source>
</evidence>
<dbReference type="Proteomes" id="UP000663881">
    <property type="component" value="Unassembled WGS sequence"/>
</dbReference>
<protein>
    <recommendedName>
        <fullName evidence="3 8">Mediator of RNA polymerase II transcription subunit 4</fullName>
    </recommendedName>
    <alternativeName>
        <fullName evidence="7 8">Mediator complex subunit 4</fullName>
    </alternativeName>
</protein>
<evidence type="ECO:0000313" key="9">
    <source>
        <dbReference type="EMBL" id="CAF1160451.1"/>
    </source>
</evidence>
<evidence type="ECO:0000256" key="1">
    <source>
        <dbReference type="ARBA" id="ARBA00004123"/>
    </source>
</evidence>
<evidence type="ECO:0000256" key="2">
    <source>
        <dbReference type="ARBA" id="ARBA00009626"/>
    </source>
</evidence>
<dbReference type="InterPro" id="IPR019258">
    <property type="entry name" value="Mediator_Med4"/>
</dbReference>
<dbReference type="Pfam" id="PF10018">
    <property type="entry name" value="Med4"/>
    <property type="match status" value="1"/>
</dbReference>
<comment type="function">
    <text evidence="8">Component of the Mediator complex, a coactivator involved in the regulated transcription of nearly all RNA polymerase II-dependent genes. Mediator functions as a bridge to convey information from gene-specific regulatory proteins to the basal RNA polymerase II transcription machinery. Mediator is recruited to promoters by direct interactions with regulatory proteins and serves as a scaffold for the assembly of a functional preinitiation complex with RNA polymerase II and the general transcription factors.</text>
</comment>
<name>A0A819VEC4_9BILA</name>
<evidence type="ECO:0000256" key="5">
    <source>
        <dbReference type="ARBA" id="ARBA00023163"/>
    </source>
</evidence>
<reference evidence="10" key="1">
    <citation type="submission" date="2021-02" db="EMBL/GenBank/DDBJ databases">
        <authorList>
            <person name="Nowell W R."/>
        </authorList>
    </citation>
    <scope>NUCLEOTIDE SEQUENCE</scope>
</reference>
<dbReference type="GO" id="GO:0016592">
    <property type="term" value="C:mediator complex"/>
    <property type="evidence" value="ECO:0007669"/>
    <property type="project" value="InterPro"/>
</dbReference>
<dbReference type="GO" id="GO:0003712">
    <property type="term" value="F:transcription coregulator activity"/>
    <property type="evidence" value="ECO:0007669"/>
    <property type="project" value="InterPro"/>
</dbReference>
<evidence type="ECO:0000256" key="3">
    <source>
        <dbReference type="ARBA" id="ARBA00020629"/>
    </source>
</evidence>
<sequence>MAEIIQNTTLGTRRKLELLLQEMDTICREIILQMHNSTSSNSNNNTNNNNQLDTQTLIDMLIERQDYLTQQIVIVRQHEELERQLQLKRDEILKCERALRCLQTYLLQAVQVLSSAVYQAREKITNIRQAKSFPSETIIRYAHQLATCYSTTAPENWQQGDIRRPYPTNMDMRRGLLGRISEQTLQQQQQLVNIPNPIINSTTVVDSSVSQNISSSQSSYTAVTTAARPPKHDTTSFASDIFSGLNEEANNINLSSSDTDSDDDLL</sequence>
<dbReference type="PANTHER" id="PTHR13208:SF2">
    <property type="entry name" value="MEDIATOR OF RNA POLYMERASE II TRANSCRIPTION SUBUNIT 4"/>
    <property type="match status" value="1"/>
</dbReference>